<dbReference type="NCBIfam" id="TIGR03696">
    <property type="entry name" value="Rhs_assc_core"/>
    <property type="match status" value="1"/>
</dbReference>
<accession>A0ABZ2KKK8</accession>
<dbReference type="Gene3D" id="2.180.10.10">
    <property type="entry name" value="RHS repeat-associated core"/>
    <property type="match status" value="1"/>
</dbReference>
<feature type="region of interest" description="Disordered" evidence="1">
    <location>
        <begin position="606"/>
        <end position="631"/>
    </location>
</feature>
<keyword evidence="2" id="KW-0255">Endonuclease</keyword>
<dbReference type="Pfam" id="PF14414">
    <property type="entry name" value="WHH"/>
    <property type="match status" value="1"/>
</dbReference>
<name>A0ABZ2KKK8_9BACT</name>
<dbReference type="GO" id="GO:0004519">
    <property type="term" value="F:endonuclease activity"/>
    <property type="evidence" value="ECO:0007669"/>
    <property type="project" value="UniProtKB-KW"/>
</dbReference>
<organism evidence="2 3">
    <name type="scientific">Pendulispora brunnea</name>
    <dbReference type="NCBI Taxonomy" id="2905690"/>
    <lineage>
        <taxon>Bacteria</taxon>
        <taxon>Pseudomonadati</taxon>
        <taxon>Myxococcota</taxon>
        <taxon>Myxococcia</taxon>
        <taxon>Myxococcales</taxon>
        <taxon>Sorangiineae</taxon>
        <taxon>Pendulisporaceae</taxon>
        <taxon>Pendulispora</taxon>
    </lineage>
</organism>
<dbReference type="Proteomes" id="UP001379533">
    <property type="component" value="Chromosome"/>
</dbReference>
<keyword evidence="3" id="KW-1185">Reference proteome</keyword>
<evidence type="ECO:0000313" key="2">
    <source>
        <dbReference type="EMBL" id="WXA97509.1"/>
    </source>
</evidence>
<dbReference type="InterPro" id="IPR032869">
    <property type="entry name" value="WHH_dom_containing"/>
</dbReference>
<dbReference type="PANTHER" id="PTHR32305:SF15">
    <property type="entry name" value="PROTEIN RHSA-RELATED"/>
    <property type="match status" value="1"/>
</dbReference>
<reference evidence="2 3" key="1">
    <citation type="submission" date="2021-12" db="EMBL/GenBank/DDBJ databases">
        <title>Discovery of the Pendulisporaceae a myxobacterial family with distinct sporulation behavior and unique specialized metabolism.</title>
        <authorList>
            <person name="Garcia R."/>
            <person name="Popoff A."/>
            <person name="Bader C.D."/>
            <person name="Loehr J."/>
            <person name="Walesch S."/>
            <person name="Walt C."/>
            <person name="Boldt J."/>
            <person name="Bunk B."/>
            <person name="Haeckl F.J.F.P.J."/>
            <person name="Gunesch A.P."/>
            <person name="Birkelbach J."/>
            <person name="Nuebel U."/>
            <person name="Pietschmann T."/>
            <person name="Bach T."/>
            <person name="Mueller R."/>
        </authorList>
    </citation>
    <scope>NUCLEOTIDE SEQUENCE [LARGE SCALE GENOMIC DNA]</scope>
    <source>
        <strain evidence="2 3">MSr12523</strain>
    </source>
</reference>
<sequence length="631" mass="70278">MDNAVPYTTTAKRVKKQTFEYDYLSNHIRTTDDANLLYDRSLGKVQMDAAHPNQISQAGPRVDGSGTDYLEAAYDAGGNLGALVLQRDAARCGSSAGCTQRFAYDWDEVGRLARARRWDYSGPYSPSAPPYPAVPNEQPDADLTFLYDANNARVVKQIREYTGPLIETEYSIEIFDSLRLDHAHWDVWNDEYERTDETEKIYLALGGARLARIVYDPNLPTITRASLHVFLEIGDELGSTSTVIDKETGELVEQSTYVAYGAPETDYRPARWRRFREEYRFTGKEDDVQVGLTYFGERYYSAPLARWISPDPLTIHALGAALNPYSYLEGRVYRHVDPLGLDGGAPGADCTRVSCLADGNAYWRDLEGSYVKFDMVDRITAAHPKATSVYSAVGNSAPIPFATTQERYEAAQAGMKASLVQIAEDVVNFFILAIAMQEHGVDPVTAQTVELPKPADPGKNYDDLKSYQLHENYEFAKALPPTVVAASPFALEGIPEAAGPAARRLPVPDSLGSFIPHATEDAWAVDEVIWDGVGVDFSKSRELYPVQPGQTNIVEIEYTGSYAEDFAAANKKGGFDKQPKDYVWHHLHDYDETTNRGTMQLVHKDTHNANKPHTGGVNQYEKATGNKYRRR</sequence>
<evidence type="ECO:0000256" key="1">
    <source>
        <dbReference type="SAM" id="MobiDB-lite"/>
    </source>
</evidence>
<dbReference type="InterPro" id="IPR022385">
    <property type="entry name" value="Rhs_assc_core"/>
</dbReference>
<keyword evidence="2" id="KW-0540">Nuclease</keyword>
<protein>
    <submittedName>
        <fullName evidence="2">HNH endonuclease</fullName>
    </submittedName>
</protein>
<gene>
    <name evidence="2" type="ORF">LZC95_11775</name>
</gene>
<keyword evidence="2" id="KW-0378">Hydrolase</keyword>
<dbReference type="InterPro" id="IPR050708">
    <property type="entry name" value="T6SS_VgrG/RHS"/>
</dbReference>
<dbReference type="PANTHER" id="PTHR32305">
    <property type="match status" value="1"/>
</dbReference>
<proteinExistence type="predicted"/>
<dbReference type="RefSeq" id="WP_394848131.1">
    <property type="nucleotide sequence ID" value="NZ_CP089982.1"/>
</dbReference>
<evidence type="ECO:0000313" key="3">
    <source>
        <dbReference type="Proteomes" id="UP001379533"/>
    </source>
</evidence>
<dbReference type="EMBL" id="CP089982">
    <property type="protein sequence ID" value="WXA97509.1"/>
    <property type="molecule type" value="Genomic_DNA"/>
</dbReference>